<proteinExistence type="predicted"/>
<name>A0A2I2FLP4_ASPCN</name>
<dbReference type="STRING" id="41067.A0A2I2FLP4"/>
<dbReference type="EMBL" id="KZ559120">
    <property type="protein sequence ID" value="PLB41542.1"/>
    <property type="molecule type" value="Genomic_DNA"/>
</dbReference>
<evidence type="ECO:0000313" key="3">
    <source>
        <dbReference type="EMBL" id="PLB41542.1"/>
    </source>
</evidence>
<organism evidence="3 4">
    <name type="scientific">Aspergillus candidus</name>
    <dbReference type="NCBI Taxonomy" id="41067"/>
    <lineage>
        <taxon>Eukaryota</taxon>
        <taxon>Fungi</taxon>
        <taxon>Dikarya</taxon>
        <taxon>Ascomycota</taxon>
        <taxon>Pezizomycotina</taxon>
        <taxon>Eurotiomycetes</taxon>
        <taxon>Eurotiomycetidae</taxon>
        <taxon>Eurotiales</taxon>
        <taxon>Aspergillaceae</taxon>
        <taxon>Aspergillus</taxon>
        <taxon>Aspergillus subgen. Circumdati</taxon>
    </lineage>
</organism>
<dbReference type="AlphaFoldDB" id="A0A2I2FLP4"/>
<keyword evidence="4" id="KW-1185">Reference proteome</keyword>
<dbReference type="Pfam" id="PF22980">
    <property type="entry name" value="Myb_DNA-bind_8"/>
    <property type="match status" value="1"/>
</dbReference>
<dbReference type="InterPro" id="IPR054505">
    <property type="entry name" value="Myb_DNA-bind_8"/>
</dbReference>
<dbReference type="RefSeq" id="XP_024675554.1">
    <property type="nucleotide sequence ID" value="XM_024815868.1"/>
</dbReference>
<feature type="region of interest" description="Disordered" evidence="1">
    <location>
        <begin position="51"/>
        <end position="122"/>
    </location>
</feature>
<dbReference type="GeneID" id="36523028"/>
<evidence type="ECO:0000259" key="2">
    <source>
        <dbReference type="Pfam" id="PF22980"/>
    </source>
</evidence>
<gene>
    <name evidence="3" type="ORF">BDW47DRAFT_122584</name>
</gene>
<feature type="compositionally biased region" description="Basic residues" evidence="1">
    <location>
        <begin position="74"/>
        <end position="83"/>
    </location>
</feature>
<protein>
    <recommendedName>
        <fullName evidence="2">Myb-like DNA-binding domain-containing protein</fullName>
    </recommendedName>
</protein>
<feature type="compositionally biased region" description="Polar residues" evidence="1">
    <location>
        <begin position="53"/>
        <end position="64"/>
    </location>
</feature>
<dbReference type="Proteomes" id="UP000234585">
    <property type="component" value="Unassembled WGS sequence"/>
</dbReference>
<reference evidence="3 4" key="1">
    <citation type="submission" date="2017-12" db="EMBL/GenBank/DDBJ databases">
        <authorList>
            <consortium name="DOE Joint Genome Institute"/>
            <person name="Haridas S."/>
            <person name="Kjaerbolling I."/>
            <person name="Vesth T.C."/>
            <person name="Frisvad J.C."/>
            <person name="Nybo J.L."/>
            <person name="Theobald S."/>
            <person name="Kuo A."/>
            <person name="Bowyer P."/>
            <person name="Matsuda Y."/>
            <person name="Mondo S."/>
            <person name="Lyhne E.K."/>
            <person name="Kogle M.E."/>
            <person name="Clum A."/>
            <person name="Lipzen A."/>
            <person name="Salamov A."/>
            <person name="Ngan C.Y."/>
            <person name="Daum C."/>
            <person name="Chiniquy J."/>
            <person name="Barry K."/>
            <person name="LaButti K."/>
            <person name="Simmons B.A."/>
            <person name="Magnuson J.K."/>
            <person name="Mortensen U.H."/>
            <person name="Larsen T.O."/>
            <person name="Grigoriev I.V."/>
            <person name="Baker S.E."/>
            <person name="Andersen M.R."/>
            <person name="Nordberg H.P."/>
            <person name="Cantor M.N."/>
            <person name="Hua S.X."/>
        </authorList>
    </citation>
    <scope>NUCLEOTIDE SEQUENCE [LARGE SCALE GENOMIC DNA]</scope>
    <source>
        <strain evidence="3 4">CBS 102.13</strain>
    </source>
</reference>
<sequence length="169" mass="17617">MSRISEQDATKFLLSCVRHSNNGKINFEEVATECGITSKGAAAKRYERLVKAHSSTTNDENANASAGAAETPKKGRSPAKRKSGVSSAKGATKKAKGNSGGTAEAGNGEAVSNNLSKSEMKKLDDELDAANVSGDGYAAGKKAVGGEFTESEMKKLDEELDAAESWEVV</sequence>
<dbReference type="OrthoDB" id="5353914at2759"/>
<feature type="domain" description="Myb-like DNA-binding" evidence="2">
    <location>
        <begin position="8"/>
        <end position="53"/>
    </location>
</feature>
<accession>A0A2I2FLP4</accession>
<evidence type="ECO:0000256" key="1">
    <source>
        <dbReference type="SAM" id="MobiDB-lite"/>
    </source>
</evidence>
<evidence type="ECO:0000313" key="4">
    <source>
        <dbReference type="Proteomes" id="UP000234585"/>
    </source>
</evidence>